<dbReference type="Proteomes" id="UP001224516">
    <property type="component" value="Unassembled WGS sequence"/>
</dbReference>
<evidence type="ECO:0000313" key="1">
    <source>
        <dbReference type="EMBL" id="MEJ8676889.1"/>
    </source>
</evidence>
<comment type="caution">
    <text evidence="1">The sequence shown here is derived from an EMBL/GenBank/DDBJ whole genome shotgun (WGS) entry which is preliminary data.</text>
</comment>
<accession>A0ABU8V6T7</accession>
<reference evidence="1 2" key="1">
    <citation type="submission" date="2023-12" db="EMBL/GenBank/DDBJ databases">
        <title>Evaluation and characterization of a potential secondary metabolite violacein from indigenous Chromobacterium amazonense SAM215.</title>
        <authorList>
            <person name="Tarafdar M.R."/>
            <person name="Abedin S.M."/>
            <person name="Atiqua A."/>
            <person name="Saha A."/>
            <person name="Khan S.N."/>
        </authorList>
    </citation>
    <scope>NUCLEOTIDE SEQUENCE [LARGE SCALE GENOMIC DNA]</scope>
    <source>
        <strain evidence="1 2">SAM215</strain>
    </source>
</reference>
<keyword evidence="2" id="KW-1185">Reference proteome</keyword>
<evidence type="ECO:0008006" key="3">
    <source>
        <dbReference type="Google" id="ProtNLM"/>
    </source>
</evidence>
<dbReference type="EMBL" id="JAVFJF020000069">
    <property type="protein sequence ID" value="MEJ8676889.1"/>
    <property type="molecule type" value="Genomic_DNA"/>
</dbReference>
<dbReference type="RefSeq" id="WP_307912328.1">
    <property type="nucleotide sequence ID" value="NZ_JAVFJF020000069.1"/>
</dbReference>
<evidence type="ECO:0000313" key="2">
    <source>
        <dbReference type="Proteomes" id="UP001224516"/>
    </source>
</evidence>
<organism evidence="1 2">
    <name type="scientific">Chromobacterium amazonense</name>
    <dbReference type="NCBI Taxonomy" id="1382803"/>
    <lineage>
        <taxon>Bacteria</taxon>
        <taxon>Pseudomonadati</taxon>
        <taxon>Pseudomonadota</taxon>
        <taxon>Betaproteobacteria</taxon>
        <taxon>Neisseriales</taxon>
        <taxon>Chromobacteriaceae</taxon>
        <taxon>Chromobacterium</taxon>
    </lineage>
</organism>
<name>A0ABU8V6T7_9NEIS</name>
<protein>
    <recommendedName>
        <fullName evidence="3">DUF4365 domain-containing protein</fullName>
    </recommendedName>
</protein>
<proteinExistence type="predicted"/>
<gene>
    <name evidence="1" type="ORF">QCL97_019330</name>
</gene>
<sequence>MNHSDKIAADKTSLGFEFQDLVYIEKLIELRPGQKLGLELHDDIHVETAAEDGSIDDLLLIQVKHSVNEGNITDRDIDLWKTLHNWIKLIPDLPRHRKLTLQLYTNKNLNNQTFVSLLKASRQNIHLLLGRGRLVYAVILPDGRKP</sequence>